<dbReference type="EMBL" id="AP035881">
    <property type="protein sequence ID" value="BFP48310.1"/>
    <property type="molecule type" value="Genomic_DNA"/>
</dbReference>
<dbReference type="GO" id="GO:0016787">
    <property type="term" value="F:hydrolase activity"/>
    <property type="evidence" value="ECO:0007669"/>
    <property type="project" value="UniProtKB-KW"/>
</dbReference>
<dbReference type="GO" id="GO:0090729">
    <property type="term" value="F:toxin activity"/>
    <property type="evidence" value="ECO:0007669"/>
    <property type="project" value="UniProtKB-KW"/>
</dbReference>
<evidence type="ECO:0000256" key="2">
    <source>
        <dbReference type="ARBA" id="ARBA00022649"/>
    </source>
</evidence>
<keyword evidence="2 8" id="KW-1277">Toxin-antitoxin system</keyword>
<evidence type="ECO:0000256" key="7">
    <source>
        <dbReference type="ARBA" id="ARBA00038093"/>
    </source>
</evidence>
<protein>
    <recommendedName>
        <fullName evidence="8">Ribonuclease VapC</fullName>
        <shortName evidence="8">RNase VapC</shortName>
        <ecNumber evidence="8">3.1.-.-</ecNumber>
    </recommendedName>
    <alternativeName>
        <fullName evidence="8">Toxin VapC</fullName>
    </alternativeName>
</protein>
<sequence length="139" mass="15217">MTYLLDTDVVSEARRPRPNASVLAWLSDAPLGELYLSVLVGGELRQGIARLRWRGDDRQAALLDGWLTGLERIYGDRILPVTREVADTWGQLNVPDLLPPIDGLLAVTAKVHGLTLVTRNVKDVARTGVPVLNPFDPVG</sequence>
<dbReference type="InterPro" id="IPR022907">
    <property type="entry name" value="VapC_family"/>
</dbReference>
<evidence type="ECO:0000256" key="6">
    <source>
        <dbReference type="ARBA" id="ARBA00022842"/>
    </source>
</evidence>
<dbReference type="InterPro" id="IPR002716">
    <property type="entry name" value="PIN_dom"/>
</dbReference>
<evidence type="ECO:0000256" key="3">
    <source>
        <dbReference type="ARBA" id="ARBA00022722"/>
    </source>
</evidence>
<keyword evidence="6 8" id="KW-0460">Magnesium</keyword>
<dbReference type="RefSeq" id="WP_407990551.1">
    <property type="nucleotide sequence ID" value="NZ_AP035881.2"/>
</dbReference>
<dbReference type="CDD" id="cd18746">
    <property type="entry name" value="PIN_VapC4-5_FitB-like"/>
    <property type="match status" value="1"/>
</dbReference>
<keyword evidence="4 8" id="KW-0479">Metal-binding</keyword>
<evidence type="ECO:0000313" key="10">
    <source>
        <dbReference type="EMBL" id="BFP48310.1"/>
    </source>
</evidence>
<dbReference type="PANTHER" id="PTHR33653:SF1">
    <property type="entry name" value="RIBONUCLEASE VAPC2"/>
    <property type="match status" value="1"/>
</dbReference>
<gene>
    <name evidence="8" type="primary">vapC</name>
    <name evidence="10" type="ORF">KCMC57_46780</name>
</gene>
<dbReference type="EC" id="3.1.-.-" evidence="8"/>
<feature type="binding site" evidence="8">
    <location>
        <position position="102"/>
    </location>
    <ligand>
        <name>Mg(2+)</name>
        <dbReference type="ChEBI" id="CHEBI:18420"/>
    </ligand>
</feature>
<comment type="similarity">
    <text evidence="7 8">Belongs to the PINc/VapC protein family.</text>
</comment>
<keyword evidence="8" id="KW-0800">Toxin</keyword>
<organism evidence="10">
    <name type="scientific">Kitasatospora sp. CMC57</name>
    <dbReference type="NCBI Taxonomy" id="3231513"/>
    <lineage>
        <taxon>Bacteria</taxon>
        <taxon>Bacillati</taxon>
        <taxon>Actinomycetota</taxon>
        <taxon>Actinomycetes</taxon>
        <taxon>Kitasatosporales</taxon>
        <taxon>Streptomycetaceae</taxon>
        <taxon>Kitasatospora</taxon>
    </lineage>
</organism>
<evidence type="ECO:0000256" key="4">
    <source>
        <dbReference type="ARBA" id="ARBA00022723"/>
    </source>
</evidence>
<reference evidence="10" key="1">
    <citation type="submission" date="2024-07" db="EMBL/GenBank/DDBJ databases">
        <title>Complete genome sequences of cellulolytic bacteria, Kitasatospora sp. CMC57 and Streptomyces sp. CMC78, isolated from Japanese agricultural soil.</title>
        <authorList>
            <person name="Hashimoto T."/>
            <person name="Ito M."/>
            <person name="Iwamoto M."/>
            <person name="Fukahori D."/>
            <person name="Shoda T."/>
            <person name="Sakoda M."/>
            <person name="Morohoshi T."/>
            <person name="Mitsuboshi M."/>
            <person name="Nishizawa T."/>
        </authorList>
    </citation>
    <scope>NUCLEOTIDE SEQUENCE</scope>
    <source>
        <strain evidence="10">CMC57</strain>
    </source>
</reference>
<proteinExistence type="inferred from homology"/>
<comment type="cofactor">
    <cofactor evidence="1 8">
        <name>Mg(2+)</name>
        <dbReference type="ChEBI" id="CHEBI:18420"/>
    </cofactor>
</comment>
<dbReference type="PANTHER" id="PTHR33653">
    <property type="entry name" value="RIBONUCLEASE VAPC2"/>
    <property type="match status" value="1"/>
</dbReference>
<accession>A0AB33KA89</accession>
<evidence type="ECO:0000259" key="9">
    <source>
        <dbReference type="Pfam" id="PF01850"/>
    </source>
</evidence>
<feature type="domain" description="PIN" evidence="9">
    <location>
        <begin position="3"/>
        <end position="120"/>
    </location>
</feature>
<dbReference type="InterPro" id="IPR050556">
    <property type="entry name" value="Type_II_TA_system_RNase"/>
</dbReference>
<dbReference type="GO" id="GO:0004540">
    <property type="term" value="F:RNA nuclease activity"/>
    <property type="evidence" value="ECO:0007669"/>
    <property type="project" value="InterPro"/>
</dbReference>
<evidence type="ECO:0000256" key="8">
    <source>
        <dbReference type="HAMAP-Rule" id="MF_00265"/>
    </source>
</evidence>
<dbReference type="AlphaFoldDB" id="A0AB33KA89"/>
<dbReference type="SUPFAM" id="SSF88723">
    <property type="entry name" value="PIN domain-like"/>
    <property type="match status" value="1"/>
</dbReference>
<dbReference type="GO" id="GO:0000287">
    <property type="term" value="F:magnesium ion binding"/>
    <property type="evidence" value="ECO:0007669"/>
    <property type="project" value="UniProtKB-UniRule"/>
</dbReference>
<dbReference type="InterPro" id="IPR029060">
    <property type="entry name" value="PIN-like_dom_sf"/>
</dbReference>
<comment type="function">
    <text evidence="8">Toxic component of a toxin-antitoxin (TA) system. An RNase.</text>
</comment>
<dbReference type="HAMAP" id="MF_00265">
    <property type="entry name" value="VapC_Nob1"/>
    <property type="match status" value="1"/>
</dbReference>
<name>A0AB33KA89_9ACTN</name>
<feature type="binding site" evidence="8">
    <location>
        <position position="6"/>
    </location>
    <ligand>
        <name>Mg(2+)</name>
        <dbReference type="ChEBI" id="CHEBI:18420"/>
    </ligand>
</feature>
<dbReference type="Pfam" id="PF01850">
    <property type="entry name" value="PIN"/>
    <property type="match status" value="1"/>
</dbReference>
<keyword evidence="3 8" id="KW-0540">Nuclease</keyword>
<evidence type="ECO:0000256" key="5">
    <source>
        <dbReference type="ARBA" id="ARBA00022801"/>
    </source>
</evidence>
<keyword evidence="5 8" id="KW-0378">Hydrolase</keyword>
<dbReference type="Gene3D" id="3.40.50.1010">
    <property type="entry name" value="5'-nuclease"/>
    <property type="match status" value="1"/>
</dbReference>
<evidence type="ECO:0000256" key="1">
    <source>
        <dbReference type="ARBA" id="ARBA00001946"/>
    </source>
</evidence>